<evidence type="ECO:0000256" key="1">
    <source>
        <dbReference type="SAM" id="MobiDB-lite"/>
    </source>
</evidence>
<accession>A0A915JX94</accession>
<evidence type="ECO:0000313" key="3">
    <source>
        <dbReference type="WBParaSite" id="nRc.2.0.1.t30337-RA"/>
    </source>
</evidence>
<organism evidence="2 3">
    <name type="scientific">Romanomermis culicivorax</name>
    <name type="common">Nematode worm</name>
    <dbReference type="NCBI Taxonomy" id="13658"/>
    <lineage>
        <taxon>Eukaryota</taxon>
        <taxon>Metazoa</taxon>
        <taxon>Ecdysozoa</taxon>
        <taxon>Nematoda</taxon>
        <taxon>Enoplea</taxon>
        <taxon>Dorylaimia</taxon>
        <taxon>Mermithida</taxon>
        <taxon>Mermithoidea</taxon>
        <taxon>Mermithidae</taxon>
        <taxon>Romanomermis</taxon>
    </lineage>
</organism>
<dbReference type="AlphaFoldDB" id="A0A915JX94"/>
<sequence length="133" mass="15190">MYFLLVFVLLPYLFRLSFLYAKLCKLKLRTTEKYFYDFCTFIVSLLSISSSDKEANHQEATFSSPLSSLLYNLKKAGGSKKFAKRFPWLYEKPTDDKTPKSVGTPTTVLKMGTFSEKTHSTKVKNLGRGDNST</sequence>
<name>A0A915JX94_ROMCU</name>
<feature type="region of interest" description="Disordered" evidence="1">
    <location>
        <begin position="113"/>
        <end position="133"/>
    </location>
</feature>
<evidence type="ECO:0000313" key="2">
    <source>
        <dbReference type="Proteomes" id="UP000887565"/>
    </source>
</evidence>
<proteinExistence type="predicted"/>
<dbReference type="Proteomes" id="UP000887565">
    <property type="component" value="Unplaced"/>
</dbReference>
<protein>
    <submittedName>
        <fullName evidence="3">Uncharacterized protein</fullName>
    </submittedName>
</protein>
<reference evidence="3" key="1">
    <citation type="submission" date="2022-11" db="UniProtKB">
        <authorList>
            <consortium name="WormBaseParasite"/>
        </authorList>
    </citation>
    <scope>IDENTIFICATION</scope>
</reference>
<dbReference type="WBParaSite" id="nRc.2.0.1.t30337-RA">
    <property type="protein sequence ID" value="nRc.2.0.1.t30337-RA"/>
    <property type="gene ID" value="nRc.2.0.1.g30337"/>
</dbReference>
<keyword evidence="2" id="KW-1185">Reference proteome</keyword>